<proteinExistence type="predicted"/>
<dbReference type="Pfam" id="PF20241">
    <property type="entry name" value="DUF6598"/>
    <property type="match status" value="1"/>
</dbReference>
<dbReference type="Gramene" id="TVU01366">
    <property type="protein sequence ID" value="TVU01366"/>
    <property type="gene ID" value="EJB05_53176"/>
</dbReference>
<reference evidence="2 3" key="1">
    <citation type="journal article" date="2019" name="Sci. Rep.">
        <title>A high-quality genome of Eragrostis curvula grass provides insights into Poaceae evolution and supports new strategies to enhance forage quality.</title>
        <authorList>
            <person name="Carballo J."/>
            <person name="Santos B.A.C.M."/>
            <person name="Zappacosta D."/>
            <person name="Garbus I."/>
            <person name="Selva J.P."/>
            <person name="Gallo C.A."/>
            <person name="Diaz A."/>
            <person name="Albertini E."/>
            <person name="Caccamo M."/>
            <person name="Echenique V."/>
        </authorList>
    </citation>
    <scope>NUCLEOTIDE SEQUENCE [LARGE SCALE GENOMIC DNA]</scope>
    <source>
        <strain evidence="3">cv. Victoria</strain>
        <tissue evidence="2">Leaf</tissue>
    </source>
</reference>
<keyword evidence="3" id="KW-1185">Reference proteome</keyword>
<dbReference type="PANTHER" id="PTHR33065">
    <property type="entry name" value="OS07G0486400 PROTEIN"/>
    <property type="match status" value="1"/>
</dbReference>
<accession>A0A5J9SQW8</accession>
<gene>
    <name evidence="2" type="ORF">EJB05_53176</name>
</gene>
<name>A0A5J9SQW8_9POAL</name>
<dbReference type="PANTHER" id="PTHR33065:SF93">
    <property type="entry name" value="DUF6598 DOMAIN-CONTAINING PROTEIN"/>
    <property type="match status" value="1"/>
</dbReference>
<organism evidence="2 3">
    <name type="scientific">Eragrostis curvula</name>
    <name type="common">weeping love grass</name>
    <dbReference type="NCBI Taxonomy" id="38414"/>
    <lineage>
        <taxon>Eukaryota</taxon>
        <taxon>Viridiplantae</taxon>
        <taxon>Streptophyta</taxon>
        <taxon>Embryophyta</taxon>
        <taxon>Tracheophyta</taxon>
        <taxon>Spermatophyta</taxon>
        <taxon>Magnoliopsida</taxon>
        <taxon>Liliopsida</taxon>
        <taxon>Poales</taxon>
        <taxon>Poaceae</taxon>
        <taxon>PACMAD clade</taxon>
        <taxon>Chloridoideae</taxon>
        <taxon>Eragrostideae</taxon>
        <taxon>Eragrostidinae</taxon>
        <taxon>Eragrostis</taxon>
    </lineage>
</organism>
<dbReference type="InterPro" id="IPR046533">
    <property type="entry name" value="DUF6598"/>
</dbReference>
<dbReference type="OrthoDB" id="631772at2759"/>
<feature type="non-terminal residue" evidence="2">
    <location>
        <position position="1"/>
    </location>
</feature>
<dbReference type="EMBL" id="RWGY01000450">
    <property type="protein sequence ID" value="TVU01366.1"/>
    <property type="molecule type" value="Genomic_DNA"/>
</dbReference>
<evidence type="ECO:0000259" key="1">
    <source>
        <dbReference type="Pfam" id="PF20241"/>
    </source>
</evidence>
<dbReference type="Proteomes" id="UP000324897">
    <property type="component" value="Unassembled WGS sequence"/>
</dbReference>
<dbReference type="AlphaFoldDB" id="A0A5J9SQW8"/>
<comment type="caution">
    <text evidence="2">The sequence shown here is derived from an EMBL/GenBank/DDBJ whole genome shotgun (WGS) entry which is preliminary data.</text>
</comment>
<evidence type="ECO:0000313" key="2">
    <source>
        <dbReference type="EMBL" id="TVU01366.1"/>
    </source>
</evidence>
<evidence type="ECO:0000313" key="3">
    <source>
        <dbReference type="Proteomes" id="UP000324897"/>
    </source>
</evidence>
<feature type="domain" description="DUF6598" evidence="1">
    <location>
        <begin position="145"/>
        <end position="339"/>
    </location>
</feature>
<sequence>MADDSVSMPRGLLQGARLRSAFFRVSDDVKRSSVVQGVAAELAAGLEPFTDDDDEAAKRAEKRKALLRYMREMERYRQEHQIDLQWELQCRLRDFDPKQGGNYYNRYHYVDLRKFDLDEESPLGPMRFTNAVYKDKDDYELCAGINIYSVKIACSDVGFPIHVYGTVIARDSIDLKCVYLFRRDRDHCQILNSEDDPFVLTGPKRGLAKIDDVHVETDLKIRDHQGQDRELSKGVLTLGYIGTLTKLKVEIVSLATRLSTLDVLYGYVEDAVEGTIVIEVIQGYFDGQITAHTTSTPNRLVLYDRELYGASTGDVKGAIQLTRPIVCVSLKDMLVIVAKT</sequence>
<protein>
    <recommendedName>
        <fullName evidence="1">DUF6598 domain-containing protein</fullName>
    </recommendedName>
</protein>